<gene>
    <name evidence="1" type="ORF">CLOBOL_05463</name>
</gene>
<proteinExistence type="predicted"/>
<dbReference type="AlphaFoldDB" id="A8RZN9"/>
<evidence type="ECO:0000313" key="2">
    <source>
        <dbReference type="Proteomes" id="UP000005396"/>
    </source>
</evidence>
<comment type="caution">
    <text evidence="1">The sequence shown here is derived from an EMBL/GenBank/DDBJ whole genome shotgun (WGS) entry which is preliminary data.</text>
</comment>
<dbReference type="HOGENOM" id="CLU_3364185_0_0_9"/>
<dbReference type="EMBL" id="ABCC02000040">
    <property type="protein sequence ID" value="EDP14295.1"/>
    <property type="molecule type" value="Genomic_DNA"/>
</dbReference>
<evidence type="ECO:0000313" key="1">
    <source>
        <dbReference type="EMBL" id="EDP14295.1"/>
    </source>
</evidence>
<dbReference type="PaxDb" id="411902-CLOBOL_05463"/>
<dbReference type="Proteomes" id="UP000005396">
    <property type="component" value="Unassembled WGS sequence"/>
</dbReference>
<sequence length="35" mass="3876">MDDWEFMVSPSRSGCQMCSGGGGTVTIFFKLMLKK</sequence>
<organism evidence="1 2">
    <name type="scientific">Enterocloster bolteae (strain ATCC BAA-613 / DSM 15670 / CCUG 46953 / JCM 12243 / WAL 16351)</name>
    <name type="common">Clostridium bolteae</name>
    <dbReference type="NCBI Taxonomy" id="411902"/>
    <lineage>
        <taxon>Bacteria</taxon>
        <taxon>Bacillati</taxon>
        <taxon>Bacillota</taxon>
        <taxon>Clostridia</taxon>
        <taxon>Lachnospirales</taxon>
        <taxon>Lachnospiraceae</taxon>
        <taxon>Enterocloster</taxon>
    </lineage>
</organism>
<name>A8RZN9_ENTBW</name>
<reference evidence="1 2" key="2">
    <citation type="submission" date="2007-09" db="EMBL/GenBank/DDBJ databases">
        <title>Draft genome sequence of Clostridium bolteae (ATCC BAA-613).</title>
        <authorList>
            <person name="Sudarsanam P."/>
            <person name="Ley R."/>
            <person name="Guruge J."/>
            <person name="Turnbaugh P.J."/>
            <person name="Mahowald M."/>
            <person name="Liep D."/>
            <person name="Gordon J."/>
        </authorList>
    </citation>
    <scope>NUCLEOTIDE SEQUENCE [LARGE SCALE GENOMIC DNA]</scope>
    <source>
        <strain evidence="2">ATCC BAA-613 / DSM 15670 / CCUG 46953 / JCM 12243 / WAL 16351</strain>
    </source>
</reference>
<protein>
    <submittedName>
        <fullName evidence="1">Uncharacterized protein</fullName>
    </submittedName>
</protein>
<reference evidence="1 2" key="1">
    <citation type="submission" date="2007-08" db="EMBL/GenBank/DDBJ databases">
        <authorList>
            <person name="Fulton L."/>
            <person name="Clifton S."/>
            <person name="Fulton B."/>
            <person name="Xu J."/>
            <person name="Minx P."/>
            <person name="Pepin K.H."/>
            <person name="Johnson M."/>
            <person name="Thiruvilangam P."/>
            <person name="Bhonagiri V."/>
            <person name="Nash W.E."/>
            <person name="Mardis E.R."/>
            <person name="Wilson R.K."/>
        </authorList>
    </citation>
    <scope>NUCLEOTIDE SEQUENCE [LARGE SCALE GENOMIC DNA]</scope>
    <source>
        <strain evidence="2">ATCC BAA-613 / DSM 15670 / CCUG 46953 / JCM 12243 / WAL 16351</strain>
    </source>
</reference>
<accession>A8RZN9</accession>